<keyword evidence="1" id="KW-1133">Transmembrane helix</keyword>
<evidence type="ECO:0000313" key="2">
    <source>
        <dbReference type="EMBL" id="MDN5205048.1"/>
    </source>
</evidence>
<gene>
    <name evidence="2" type="ORF">QQ008_26905</name>
</gene>
<evidence type="ECO:0000313" key="3">
    <source>
        <dbReference type="Proteomes" id="UP001172082"/>
    </source>
</evidence>
<dbReference type="RefSeq" id="WP_346755072.1">
    <property type="nucleotide sequence ID" value="NZ_JAUJEA010000014.1"/>
</dbReference>
<dbReference type="Proteomes" id="UP001172082">
    <property type="component" value="Unassembled WGS sequence"/>
</dbReference>
<evidence type="ECO:0000256" key="1">
    <source>
        <dbReference type="SAM" id="Phobius"/>
    </source>
</evidence>
<comment type="caution">
    <text evidence="2">The sequence shown here is derived from an EMBL/GenBank/DDBJ whole genome shotgun (WGS) entry which is preliminary data.</text>
</comment>
<dbReference type="Pfam" id="PF05751">
    <property type="entry name" value="FixH"/>
    <property type="match status" value="1"/>
</dbReference>
<feature type="transmembrane region" description="Helical" evidence="1">
    <location>
        <begin position="6"/>
        <end position="26"/>
    </location>
</feature>
<accession>A0ABT8KXD2</accession>
<sequence length="146" mass="17124">MNWGKGIILTFIVFALFIFSAVYICMRQDINLVTKDYYKQELAYQSQIDRINNSQHLREKPELKFHHDTKTAELRFPGELSIDFDKGKILFFRPSNAKLDVTHEINLDSDGTQSIDLSDFKKGLWKAKISWKSGEKEYFREVVIVI</sequence>
<organism evidence="2 3">
    <name type="scientific">Splendidivirga corallicola</name>
    <dbReference type="NCBI Taxonomy" id="3051826"/>
    <lineage>
        <taxon>Bacteria</taxon>
        <taxon>Pseudomonadati</taxon>
        <taxon>Bacteroidota</taxon>
        <taxon>Cytophagia</taxon>
        <taxon>Cytophagales</taxon>
        <taxon>Splendidivirgaceae</taxon>
        <taxon>Splendidivirga</taxon>
    </lineage>
</organism>
<keyword evidence="1" id="KW-0472">Membrane</keyword>
<protein>
    <submittedName>
        <fullName evidence="2">FixH family protein</fullName>
    </submittedName>
</protein>
<keyword evidence="1" id="KW-0812">Transmembrane</keyword>
<name>A0ABT8KXD2_9BACT</name>
<proteinExistence type="predicted"/>
<dbReference type="InterPro" id="IPR008620">
    <property type="entry name" value="FixH"/>
</dbReference>
<reference evidence="2" key="1">
    <citation type="submission" date="2023-06" db="EMBL/GenBank/DDBJ databases">
        <title>Genomic of Parafulvivirga corallium.</title>
        <authorList>
            <person name="Wang G."/>
        </authorList>
    </citation>
    <scope>NUCLEOTIDE SEQUENCE</scope>
    <source>
        <strain evidence="2">BMA10</strain>
    </source>
</reference>
<keyword evidence="3" id="KW-1185">Reference proteome</keyword>
<dbReference type="EMBL" id="JAUJEA010000014">
    <property type="protein sequence ID" value="MDN5205048.1"/>
    <property type="molecule type" value="Genomic_DNA"/>
</dbReference>